<reference evidence="2" key="2">
    <citation type="submission" date="2017-02" db="UniProtKB">
        <authorList>
            <consortium name="WormBaseParasite"/>
        </authorList>
    </citation>
    <scope>IDENTIFICATION</scope>
</reference>
<evidence type="ECO:0000313" key="1">
    <source>
        <dbReference type="Proteomes" id="UP000035642"/>
    </source>
</evidence>
<organism evidence="1 2">
    <name type="scientific">Angiostrongylus cantonensis</name>
    <name type="common">Rat lungworm</name>
    <dbReference type="NCBI Taxonomy" id="6313"/>
    <lineage>
        <taxon>Eukaryota</taxon>
        <taxon>Metazoa</taxon>
        <taxon>Ecdysozoa</taxon>
        <taxon>Nematoda</taxon>
        <taxon>Chromadorea</taxon>
        <taxon>Rhabditida</taxon>
        <taxon>Rhabditina</taxon>
        <taxon>Rhabditomorpha</taxon>
        <taxon>Strongyloidea</taxon>
        <taxon>Metastrongylidae</taxon>
        <taxon>Angiostrongylus</taxon>
    </lineage>
</organism>
<proteinExistence type="predicted"/>
<keyword evidence="1" id="KW-1185">Reference proteome</keyword>
<dbReference type="Proteomes" id="UP000035642">
    <property type="component" value="Unassembled WGS sequence"/>
</dbReference>
<dbReference type="WBParaSite" id="ACAC_0000021101-mRNA-1">
    <property type="protein sequence ID" value="ACAC_0000021101-mRNA-1"/>
    <property type="gene ID" value="ACAC_0000021101"/>
</dbReference>
<reference evidence="1" key="1">
    <citation type="submission" date="2012-09" db="EMBL/GenBank/DDBJ databases">
        <authorList>
            <person name="Martin A.A."/>
        </authorList>
    </citation>
    <scope>NUCLEOTIDE SEQUENCE</scope>
</reference>
<evidence type="ECO:0000313" key="2">
    <source>
        <dbReference type="WBParaSite" id="ACAC_0000021101-mRNA-1"/>
    </source>
</evidence>
<name>A0A0K0CT48_ANGCA</name>
<dbReference type="AlphaFoldDB" id="A0A0K0CT48"/>
<accession>A0A0K0CT48</accession>
<protein>
    <submittedName>
        <fullName evidence="2">Uncharacterized protein</fullName>
    </submittedName>
</protein>
<sequence>MYERPKLLGIVPVKFGWASKRTVTRCPLFDSHIIKDNEKGHPLLFLSFISYIHQIICYPLSNPFNSGYFVLAALRPRGWHVISTARNSSAAALNKIHLE</sequence>